<evidence type="ECO:0008006" key="3">
    <source>
        <dbReference type="Google" id="ProtNLM"/>
    </source>
</evidence>
<comment type="caution">
    <text evidence="1">The sequence shown here is derived from an EMBL/GenBank/DDBJ whole genome shotgun (WGS) entry which is preliminary data.</text>
</comment>
<evidence type="ECO:0000313" key="1">
    <source>
        <dbReference type="EMBL" id="KAF9484314.1"/>
    </source>
</evidence>
<keyword evidence="2" id="KW-1185">Reference proteome</keyword>
<dbReference type="AlphaFoldDB" id="A0A9P6D598"/>
<proteinExistence type="predicted"/>
<name>A0A9P6D598_9AGAR</name>
<organism evidence="1 2">
    <name type="scientific">Pholiota conissans</name>
    <dbReference type="NCBI Taxonomy" id="109636"/>
    <lineage>
        <taxon>Eukaryota</taxon>
        <taxon>Fungi</taxon>
        <taxon>Dikarya</taxon>
        <taxon>Basidiomycota</taxon>
        <taxon>Agaricomycotina</taxon>
        <taxon>Agaricomycetes</taxon>
        <taxon>Agaricomycetidae</taxon>
        <taxon>Agaricales</taxon>
        <taxon>Agaricineae</taxon>
        <taxon>Strophariaceae</taxon>
        <taxon>Pholiota</taxon>
    </lineage>
</organism>
<dbReference type="EMBL" id="MU155145">
    <property type="protein sequence ID" value="KAF9484314.1"/>
    <property type="molecule type" value="Genomic_DNA"/>
</dbReference>
<dbReference type="Gene3D" id="3.80.10.10">
    <property type="entry name" value="Ribonuclease Inhibitor"/>
    <property type="match status" value="1"/>
</dbReference>
<protein>
    <recommendedName>
        <fullName evidence="3">F-box domain-containing protein</fullName>
    </recommendedName>
</protein>
<evidence type="ECO:0000313" key="2">
    <source>
        <dbReference type="Proteomes" id="UP000807469"/>
    </source>
</evidence>
<dbReference type="OrthoDB" id="3258386at2759"/>
<accession>A0A9P6D598</accession>
<gene>
    <name evidence="1" type="ORF">BDN70DRAFT_989764</name>
</gene>
<dbReference type="SUPFAM" id="SSF52047">
    <property type="entry name" value="RNI-like"/>
    <property type="match status" value="1"/>
</dbReference>
<reference evidence="1" key="1">
    <citation type="submission" date="2020-11" db="EMBL/GenBank/DDBJ databases">
        <authorList>
            <consortium name="DOE Joint Genome Institute"/>
            <person name="Ahrendt S."/>
            <person name="Riley R."/>
            <person name="Andreopoulos W."/>
            <person name="Labutti K."/>
            <person name="Pangilinan J."/>
            <person name="Ruiz-Duenas F.J."/>
            <person name="Barrasa J.M."/>
            <person name="Sanchez-Garcia M."/>
            <person name="Camarero S."/>
            <person name="Miyauchi S."/>
            <person name="Serrano A."/>
            <person name="Linde D."/>
            <person name="Babiker R."/>
            <person name="Drula E."/>
            <person name="Ayuso-Fernandez I."/>
            <person name="Pacheco R."/>
            <person name="Padilla G."/>
            <person name="Ferreira P."/>
            <person name="Barriuso J."/>
            <person name="Kellner H."/>
            <person name="Castanera R."/>
            <person name="Alfaro M."/>
            <person name="Ramirez L."/>
            <person name="Pisabarro A.G."/>
            <person name="Kuo A."/>
            <person name="Tritt A."/>
            <person name="Lipzen A."/>
            <person name="He G."/>
            <person name="Yan M."/>
            <person name="Ng V."/>
            <person name="Cullen D."/>
            <person name="Martin F."/>
            <person name="Rosso M.-N."/>
            <person name="Henrissat B."/>
            <person name="Hibbett D."/>
            <person name="Martinez A.T."/>
            <person name="Grigoriev I.V."/>
        </authorList>
    </citation>
    <scope>NUCLEOTIDE SEQUENCE</scope>
    <source>
        <strain evidence="1">CIRM-BRFM 674</strain>
    </source>
</reference>
<sequence>MHRCLHLDEILGLIFDHITISTYETKNALDGPTLLAFLKTCRSISVPAAARLWRSLPSFAPLLLTMPENLVEIEEHGEQPFTPRTVTFRRDTLPGDWDRFDFYAPFVREIGVIGKNGRSMAKYLVLDEKIFRELKMRNGILLSNLETTVIFSNDLPLTPLLLDSPVQRIQFILHPAFIPTIIQIADECSCRATIRLKSLHINGSTSWAPIMKSLIAPAISTLLSIVDVEEFVCNWYPLSGETMERLIRMPRLRKLGIFQKIPSLAQLLATSPIGEPRLQEVTIWTDFSSPSHLPQILANLKPSRLETFCHIYASASGRLSTESEIQGIISAVQKYCSPKHLTQFSLETEDVQFDVAPAATIDIKILRPMFSFSKLRRLDLIDHPLDLNDDEVKELAQSWPMLEVLEVKASFVENLEPKTTIRCLLWLAIYCRNLSSLSFVFNGTDTFSDEELSMASGNPLSSLSVGCSTISEPEKVSAFLTLVFPELSLLHWDDTPDAVLAGNPNRSEMWRQVEDGIQL</sequence>
<dbReference type="Proteomes" id="UP000807469">
    <property type="component" value="Unassembled WGS sequence"/>
</dbReference>
<dbReference type="InterPro" id="IPR032675">
    <property type="entry name" value="LRR_dom_sf"/>
</dbReference>